<evidence type="ECO:0000313" key="2">
    <source>
        <dbReference type="WBParaSite" id="nRc.2.0.1.t05250-RA"/>
    </source>
</evidence>
<organism evidence="1 2">
    <name type="scientific">Romanomermis culicivorax</name>
    <name type="common">Nematode worm</name>
    <dbReference type="NCBI Taxonomy" id="13658"/>
    <lineage>
        <taxon>Eukaryota</taxon>
        <taxon>Metazoa</taxon>
        <taxon>Ecdysozoa</taxon>
        <taxon>Nematoda</taxon>
        <taxon>Enoplea</taxon>
        <taxon>Dorylaimia</taxon>
        <taxon>Mermithida</taxon>
        <taxon>Mermithoidea</taxon>
        <taxon>Mermithidae</taxon>
        <taxon>Romanomermis</taxon>
    </lineage>
</organism>
<name>A0A915HV60_ROMCU</name>
<protein>
    <submittedName>
        <fullName evidence="2">Uncharacterized protein</fullName>
    </submittedName>
</protein>
<reference evidence="2" key="1">
    <citation type="submission" date="2022-11" db="UniProtKB">
        <authorList>
            <consortium name="WormBaseParasite"/>
        </authorList>
    </citation>
    <scope>IDENTIFICATION</scope>
</reference>
<sequence length="61" mass="6599">MSKQPINQTTLSRPMLPPALFEPPPVEAIAITTQEKIGNAQANDPVIYKIVEAPQMGNAAR</sequence>
<dbReference type="WBParaSite" id="nRc.2.0.1.t05250-RA">
    <property type="protein sequence ID" value="nRc.2.0.1.t05250-RA"/>
    <property type="gene ID" value="nRc.2.0.1.g05250"/>
</dbReference>
<evidence type="ECO:0000313" key="1">
    <source>
        <dbReference type="Proteomes" id="UP000887565"/>
    </source>
</evidence>
<accession>A0A915HV60</accession>
<dbReference type="Proteomes" id="UP000887565">
    <property type="component" value="Unplaced"/>
</dbReference>
<dbReference type="AlphaFoldDB" id="A0A915HV60"/>
<proteinExistence type="predicted"/>
<keyword evidence="1" id="KW-1185">Reference proteome</keyword>